<proteinExistence type="inferred from homology"/>
<keyword evidence="4" id="KW-1185">Reference proteome</keyword>
<sequence>PGCTPASCPHDGGLWYLRTAKLAVAVAIIRSRPKGWTGREHAEFLASRLHCEDNDWKAKAQGLQEEVLRLRQELLLSKTRAEITGSSVAGGYMDQPPGCILYTGSGFMHNTGDPPMDGRSQAAEESMRISGPWEGDSAMLHHTQFLHSLVGLGQPADSRDLPVVTDALCQLLSCMVEAWADPRLLPPPSLILRAAWVVAQALEFLSGPACVELVGRAESCLKELTALLLGNTRLNWVRTAALTHSVRCLLICTPSLSNSCLLICTPSLSNSCLLICTPSLSNSCLLICTPSL</sequence>
<dbReference type="GeneTree" id="ENSGT01060000252021"/>
<name>A0A3B3T2I8_9TELE</name>
<dbReference type="GO" id="GO:0007129">
    <property type="term" value="P:homologous chromosome pairing at meiosis"/>
    <property type="evidence" value="ECO:0007669"/>
    <property type="project" value="TreeGrafter"/>
</dbReference>
<dbReference type="GO" id="GO:0007283">
    <property type="term" value="P:spermatogenesis"/>
    <property type="evidence" value="ECO:0007669"/>
    <property type="project" value="TreeGrafter"/>
</dbReference>
<dbReference type="InterPro" id="IPR025888">
    <property type="entry name" value="MEI4"/>
</dbReference>
<evidence type="ECO:0000313" key="4">
    <source>
        <dbReference type="Proteomes" id="UP000261540"/>
    </source>
</evidence>
<dbReference type="GO" id="GO:0048477">
    <property type="term" value="P:oogenesis"/>
    <property type="evidence" value="ECO:0007669"/>
    <property type="project" value="TreeGrafter"/>
</dbReference>
<evidence type="ECO:0000256" key="2">
    <source>
        <dbReference type="ARBA" id="ARBA00093453"/>
    </source>
</evidence>
<dbReference type="PANTHER" id="PTHR28575:SF1">
    <property type="entry name" value="MEIOSIS-SPECIFIC PROTEIN MEI4"/>
    <property type="match status" value="1"/>
</dbReference>
<accession>A0A3B3T2I8</accession>
<dbReference type="AlphaFoldDB" id="A0A3B3T2I8"/>
<dbReference type="PANTHER" id="PTHR28575">
    <property type="entry name" value="MEIOSIS-SPECIFIC PROTEIN MEI4"/>
    <property type="match status" value="1"/>
</dbReference>
<dbReference type="GO" id="GO:0006310">
    <property type="term" value="P:DNA recombination"/>
    <property type="evidence" value="ECO:0007669"/>
    <property type="project" value="InterPro"/>
</dbReference>
<dbReference type="GO" id="GO:0042138">
    <property type="term" value="P:meiotic DNA double-strand break formation"/>
    <property type="evidence" value="ECO:0007669"/>
    <property type="project" value="InterPro"/>
</dbReference>
<reference evidence="3" key="2">
    <citation type="submission" date="2025-09" db="UniProtKB">
        <authorList>
            <consortium name="Ensembl"/>
        </authorList>
    </citation>
    <scope>IDENTIFICATION</scope>
</reference>
<organism evidence="3 4">
    <name type="scientific">Paramormyrops kingsleyae</name>
    <dbReference type="NCBI Taxonomy" id="1676925"/>
    <lineage>
        <taxon>Eukaryota</taxon>
        <taxon>Metazoa</taxon>
        <taxon>Chordata</taxon>
        <taxon>Craniata</taxon>
        <taxon>Vertebrata</taxon>
        <taxon>Euteleostomi</taxon>
        <taxon>Actinopterygii</taxon>
        <taxon>Neopterygii</taxon>
        <taxon>Teleostei</taxon>
        <taxon>Osteoglossocephala</taxon>
        <taxon>Osteoglossomorpha</taxon>
        <taxon>Osteoglossiformes</taxon>
        <taxon>Mormyridae</taxon>
        <taxon>Paramormyrops</taxon>
    </lineage>
</organism>
<comment type="similarity">
    <text evidence="2">Belongs to the MEI4L family.</text>
</comment>
<reference evidence="3" key="1">
    <citation type="submission" date="2025-08" db="UniProtKB">
        <authorList>
            <consortium name="Ensembl"/>
        </authorList>
    </citation>
    <scope>IDENTIFICATION</scope>
</reference>
<dbReference type="Ensembl" id="ENSPKIT00000017633.1">
    <property type="protein sequence ID" value="ENSPKIP00000036683.1"/>
    <property type="gene ID" value="ENSPKIG00000015155.1"/>
</dbReference>
<evidence type="ECO:0000256" key="1">
    <source>
        <dbReference type="ARBA" id="ARBA00023254"/>
    </source>
</evidence>
<dbReference type="GO" id="GO:0000800">
    <property type="term" value="C:lateral element"/>
    <property type="evidence" value="ECO:0007669"/>
    <property type="project" value="TreeGrafter"/>
</dbReference>
<dbReference type="Proteomes" id="UP000261540">
    <property type="component" value="Unplaced"/>
</dbReference>
<keyword evidence="1" id="KW-0469">Meiosis</keyword>
<evidence type="ECO:0000313" key="3">
    <source>
        <dbReference type="Ensembl" id="ENSPKIP00000036683.1"/>
    </source>
</evidence>
<dbReference type="Pfam" id="PF13971">
    <property type="entry name" value="Mei4"/>
    <property type="match status" value="1"/>
</dbReference>
<protein>
    <submittedName>
        <fullName evidence="3">Uncharacterized protein</fullName>
    </submittedName>
</protein>
<dbReference type="STRING" id="1676925.ENSPKIP00000036683"/>